<evidence type="ECO:0000313" key="2">
    <source>
        <dbReference type="Proteomes" id="UP000805649"/>
    </source>
</evidence>
<reference evidence="1 2" key="1">
    <citation type="journal article" date="2020" name="Phytopathology">
        <title>Genome Sequence Resources of Colletotrichum truncatum, C. plurivorum, C. musicola, and C. sojae: Four Species Pathogenic to Soybean (Glycine max).</title>
        <authorList>
            <person name="Rogerio F."/>
            <person name="Boufleur T.R."/>
            <person name="Ciampi-Guillardi M."/>
            <person name="Sukno S.A."/>
            <person name="Thon M.R."/>
            <person name="Massola Junior N.S."/>
            <person name="Baroncelli R."/>
        </authorList>
    </citation>
    <scope>NUCLEOTIDE SEQUENCE [LARGE SCALE GENOMIC DNA]</scope>
    <source>
        <strain evidence="1 2">CMES1059</strain>
    </source>
</reference>
<dbReference type="Proteomes" id="UP000805649">
    <property type="component" value="Unassembled WGS sequence"/>
</dbReference>
<sequence>MGLLQELNLKPGVIYGDDVLKLFSYAKEKGFAIPACNVTSSSTAIAALEAAREAKSPIVLQTSQGGAAFFAGKAIPNSAEKQEASVAGSVAAAHYIRSIAPIYGVPVVLHSDHCAKKLLPWLDGMIAADEEEFKRSGTPLFSSHMIDLSEEEVAYNIKTTAEYLKRSAPMKLWLEMEIGITGGEEDGVNNEDVDNNSLYTQPEDIYEIYKTLSPISPYFSIAAGFGNVHGVYKPGNVKLHPELLGKHQEYVAQKLGNGDDKPVFFVFHGGSGSSVEEFQKAISFGVVKVNIDTDLQWAYLSGVRDYVTKNIDYLKTQVGNPEGADKPNKKKYDPRVWVREGEKVMKDRVKQALIDFKAENVFKRLSTASLPANSPIKMASVWGLLRRNYFAFNPPIAPQQDGALRFGILGAANIAPLAIIIPAKSHPEVVIQAVAARDQKRAATFAAKHGIPDVLPDYQAIIDDPSIDCVYIPLPNGLHYEWAVKALEAGKHVLLEKPSVANASEAEALFRLPLLKGPTAPVLLEAFHYRFQPSWQCYLTLVDAPNVEHVRASAHIPWFVASDDDIRFQYGLAGGAFMDLGTYCVSAIRQTFQCEPEECLDAKFKTMPAPEENSEYDWKITWRMKNGGTAEAEGTLRAGLLEIESPKLRVTHKETVVEDAKLPAEHEKTRRRKIDVVNFMIGGFWHRIDVVDEYVIKNKTTGAVVKKWTERESKKAYTFREAGMEGVGEDYWLTYRHQLEQFVNRVKGRATNAWVDGEDSIAQMKMIDMAYEKAGLPLRKSPGVTV</sequence>
<organism evidence="1 2">
    <name type="scientific">Colletotrichum truncatum</name>
    <name type="common">Anthracnose fungus</name>
    <name type="synonym">Colletotrichum capsici</name>
    <dbReference type="NCBI Taxonomy" id="5467"/>
    <lineage>
        <taxon>Eukaryota</taxon>
        <taxon>Fungi</taxon>
        <taxon>Dikarya</taxon>
        <taxon>Ascomycota</taxon>
        <taxon>Pezizomycotina</taxon>
        <taxon>Sordariomycetes</taxon>
        <taxon>Hypocreomycetidae</taxon>
        <taxon>Glomerellales</taxon>
        <taxon>Glomerellaceae</taxon>
        <taxon>Colletotrichum</taxon>
        <taxon>Colletotrichum truncatum species complex</taxon>
    </lineage>
</organism>
<name>A0ACC3YQF9_COLTU</name>
<gene>
    <name evidence="1" type="ORF">CTRU02_210958</name>
</gene>
<comment type="caution">
    <text evidence="1">The sequence shown here is derived from an EMBL/GenBank/DDBJ whole genome shotgun (WGS) entry which is preliminary data.</text>
</comment>
<proteinExistence type="predicted"/>
<accession>A0ACC3YQF9</accession>
<dbReference type="EMBL" id="VUJX02000007">
    <property type="protein sequence ID" value="KAL0934159.1"/>
    <property type="molecule type" value="Genomic_DNA"/>
</dbReference>
<keyword evidence="2" id="KW-1185">Reference proteome</keyword>
<evidence type="ECO:0000313" key="1">
    <source>
        <dbReference type="EMBL" id="KAL0934159.1"/>
    </source>
</evidence>
<protein>
    <submittedName>
        <fullName evidence="1">Fructose-bisphosphate aldolase</fullName>
    </submittedName>
</protein>